<keyword evidence="9" id="KW-0493">Microtubule</keyword>
<accession>A0A1E4RQV5</accession>
<evidence type="ECO:0000256" key="10">
    <source>
        <dbReference type="ARBA" id="ARBA00022776"/>
    </source>
</evidence>
<dbReference type="EMBL" id="KV454538">
    <property type="protein sequence ID" value="ODV69659.1"/>
    <property type="molecule type" value="Genomic_DNA"/>
</dbReference>
<proteinExistence type="inferred from homology"/>
<evidence type="ECO:0000256" key="15">
    <source>
        <dbReference type="ARBA" id="ARBA00023328"/>
    </source>
</evidence>
<keyword evidence="7" id="KW-0963">Cytoplasm</keyword>
<dbReference type="GeneID" id="30998542"/>
<dbReference type="GO" id="GO:0005876">
    <property type="term" value="C:spindle microtubule"/>
    <property type="evidence" value="ECO:0007669"/>
    <property type="project" value="TreeGrafter"/>
</dbReference>
<evidence type="ECO:0000256" key="16">
    <source>
        <dbReference type="ARBA" id="ARBA00030566"/>
    </source>
</evidence>
<feature type="non-terminal residue" evidence="17">
    <location>
        <position position="1"/>
    </location>
</feature>
<evidence type="ECO:0000256" key="3">
    <source>
        <dbReference type="ARBA" id="ARBA00004629"/>
    </source>
</evidence>
<dbReference type="GO" id="GO:0044732">
    <property type="term" value="C:mitotic spindle pole body"/>
    <property type="evidence" value="ECO:0007669"/>
    <property type="project" value="TreeGrafter"/>
</dbReference>
<comment type="subcellular location">
    <subcellularLocation>
        <location evidence="3">Chromosome</location>
        <location evidence="3">Centromere</location>
        <location evidence="3">Kinetochore</location>
    </subcellularLocation>
    <subcellularLocation>
        <location evidence="2">Cytoplasm</location>
        <location evidence="2">Cytoskeleton</location>
        <location evidence="2">Spindle</location>
    </subcellularLocation>
    <subcellularLocation>
        <location evidence="1">Nucleus</location>
    </subcellularLocation>
</comment>
<protein>
    <recommendedName>
        <fullName evidence="5">DASH complex subunit DAD1</fullName>
    </recommendedName>
    <alternativeName>
        <fullName evidence="16">Outer kinetochore protein DAD1</fullName>
    </alternativeName>
</protein>
<evidence type="ECO:0000256" key="14">
    <source>
        <dbReference type="ARBA" id="ARBA00023306"/>
    </source>
</evidence>
<dbReference type="RefSeq" id="XP_020078726.1">
    <property type="nucleotide sequence ID" value="XM_020223993.1"/>
</dbReference>
<gene>
    <name evidence="17" type="ORF">HYPBUDRAFT_97512</name>
</gene>
<dbReference type="GO" id="GO:0051010">
    <property type="term" value="F:microtubule plus-end binding"/>
    <property type="evidence" value="ECO:0007669"/>
    <property type="project" value="TreeGrafter"/>
</dbReference>
<keyword evidence="10" id="KW-0498">Mitosis</keyword>
<dbReference type="InterPro" id="IPR013958">
    <property type="entry name" value="DASH_Dad1"/>
</dbReference>
<evidence type="ECO:0000256" key="2">
    <source>
        <dbReference type="ARBA" id="ARBA00004186"/>
    </source>
</evidence>
<evidence type="ECO:0000313" key="17">
    <source>
        <dbReference type="EMBL" id="ODV69659.1"/>
    </source>
</evidence>
<evidence type="ECO:0000256" key="6">
    <source>
        <dbReference type="ARBA" id="ARBA00022454"/>
    </source>
</evidence>
<dbReference type="PANTHER" id="PTHR28025">
    <property type="entry name" value="DASH COMPLEX SUBUNIT DAD1"/>
    <property type="match status" value="1"/>
</dbReference>
<feature type="non-terminal residue" evidence="17">
    <location>
        <position position="74"/>
    </location>
</feature>
<evidence type="ECO:0000313" key="18">
    <source>
        <dbReference type="Proteomes" id="UP000095085"/>
    </source>
</evidence>
<evidence type="ECO:0000256" key="11">
    <source>
        <dbReference type="ARBA" id="ARBA00022838"/>
    </source>
</evidence>
<name>A0A1E4RQV5_9ASCO</name>
<dbReference type="OrthoDB" id="5566853at2759"/>
<organism evidence="17 18">
    <name type="scientific">Hyphopichia burtonii NRRL Y-1933</name>
    <dbReference type="NCBI Taxonomy" id="984485"/>
    <lineage>
        <taxon>Eukaryota</taxon>
        <taxon>Fungi</taxon>
        <taxon>Dikarya</taxon>
        <taxon>Ascomycota</taxon>
        <taxon>Saccharomycotina</taxon>
        <taxon>Pichiomycetes</taxon>
        <taxon>Debaryomycetaceae</taxon>
        <taxon>Hyphopichia</taxon>
    </lineage>
</organism>
<evidence type="ECO:0000256" key="9">
    <source>
        <dbReference type="ARBA" id="ARBA00022701"/>
    </source>
</evidence>
<evidence type="ECO:0000256" key="12">
    <source>
        <dbReference type="ARBA" id="ARBA00023212"/>
    </source>
</evidence>
<sequence length="74" mass="8418">SSATGSNTFEKQRDLLLQEITTNLDSVVNNLEILNRNLNTSVQVGKEFDNVGRLWNLFYDGINDLQKRQSTDES</sequence>
<dbReference type="GO" id="GO:0072686">
    <property type="term" value="C:mitotic spindle"/>
    <property type="evidence" value="ECO:0007669"/>
    <property type="project" value="InterPro"/>
</dbReference>
<keyword evidence="11" id="KW-0995">Kinetochore</keyword>
<keyword evidence="6" id="KW-0158">Chromosome</keyword>
<evidence type="ECO:0000256" key="1">
    <source>
        <dbReference type="ARBA" id="ARBA00004123"/>
    </source>
</evidence>
<evidence type="ECO:0000256" key="7">
    <source>
        <dbReference type="ARBA" id="ARBA00022490"/>
    </source>
</evidence>
<dbReference type="GO" id="GO:0042729">
    <property type="term" value="C:DASH complex"/>
    <property type="evidence" value="ECO:0007669"/>
    <property type="project" value="InterPro"/>
</dbReference>
<dbReference type="AlphaFoldDB" id="A0A1E4RQV5"/>
<dbReference type="GO" id="GO:0051301">
    <property type="term" value="P:cell division"/>
    <property type="evidence" value="ECO:0007669"/>
    <property type="project" value="UniProtKB-KW"/>
</dbReference>
<keyword evidence="12" id="KW-0206">Cytoskeleton</keyword>
<dbReference type="Proteomes" id="UP000095085">
    <property type="component" value="Unassembled WGS sequence"/>
</dbReference>
<evidence type="ECO:0000256" key="5">
    <source>
        <dbReference type="ARBA" id="ARBA00020261"/>
    </source>
</evidence>
<reference evidence="18" key="1">
    <citation type="submission" date="2016-05" db="EMBL/GenBank/DDBJ databases">
        <title>Comparative genomics of biotechnologically important yeasts.</title>
        <authorList>
            <consortium name="DOE Joint Genome Institute"/>
            <person name="Riley R."/>
            <person name="Haridas S."/>
            <person name="Wolfe K.H."/>
            <person name="Lopes M.R."/>
            <person name="Hittinger C.T."/>
            <person name="Goker M."/>
            <person name="Salamov A."/>
            <person name="Wisecaver J."/>
            <person name="Long T.M."/>
            <person name="Aerts A.L."/>
            <person name="Barry K."/>
            <person name="Choi C."/>
            <person name="Clum A."/>
            <person name="Coughlan A.Y."/>
            <person name="Deshpande S."/>
            <person name="Douglass A.P."/>
            <person name="Hanson S.J."/>
            <person name="Klenk H.-P."/>
            <person name="Labutti K."/>
            <person name="Lapidus A."/>
            <person name="Lindquist E."/>
            <person name="Lipzen A."/>
            <person name="Meier-Kolthoff J.P."/>
            <person name="Ohm R.A."/>
            <person name="Otillar R.P."/>
            <person name="Pangilinan J."/>
            <person name="Peng Y."/>
            <person name="Rokas A."/>
            <person name="Rosa C.A."/>
            <person name="Scheuner C."/>
            <person name="Sibirny A.A."/>
            <person name="Slot J.C."/>
            <person name="Stielow J.B."/>
            <person name="Sun H."/>
            <person name="Kurtzman C.P."/>
            <person name="Blackwell M."/>
            <person name="Grigoriev I.V."/>
            <person name="Jeffries T.W."/>
        </authorList>
    </citation>
    <scope>NUCLEOTIDE SEQUENCE [LARGE SCALE GENOMIC DNA]</scope>
    <source>
        <strain evidence="18">NRRL Y-1933</strain>
    </source>
</reference>
<comment type="similarity">
    <text evidence="4">Belongs to the DASH complex DAD1 family.</text>
</comment>
<evidence type="ECO:0000256" key="8">
    <source>
        <dbReference type="ARBA" id="ARBA00022618"/>
    </source>
</evidence>
<dbReference type="Pfam" id="PF08649">
    <property type="entry name" value="DASH_Dad1"/>
    <property type="match status" value="1"/>
</dbReference>
<dbReference type="PANTHER" id="PTHR28025:SF1">
    <property type="entry name" value="DASH COMPLEX SUBUNIT DAD1"/>
    <property type="match status" value="1"/>
</dbReference>
<evidence type="ECO:0000256" key="4">
    <source>
        <dbReference type="ARBA" id="ARBA00010146"/>
    </source>
</evidence>
<keyword evidence="15" id="KW-0137">Centromere</keyword>
<keyword evidence="18" id="KW-1185">Reference proteome</keyword>
<evidence type="ECO:0000256" key="13">
    <source>
        <dbReference type="ARBA" id="ARBA00023242"/>
    </source>
</evidence>
<keyword evidence="8" id="KW-0132">Cell division</keyword>
<keyword evidence="14" id="KW-0131">Cell cycle</keyword>
<keyword evidence="13" id="KW-0539">Nucleus</keyword>